<dbReference type="PANTHER" id="PTHR11571">
    <property type="entry name" value="GLUTATHIONE S-TRANSFERASE"/>
    <property type="match status" value="1"/>
</dbReference>
<evidence type="ECO:0000256" key="6">
    <source>
        <dbReference type="SAM" id="Phobius"/>
    </source>
</evidence>
<dbReference type="Pfam" id="PF14497">
    <property type="entry name" value="GST_C_3"/>
    <property type="match status" value="1"/>
</dbReference>
<keyword evidence="4" id="KW-0808">Transferase</keyword>
<evidence type="ECO:0000256" key="4">
    <source>
        <dbReference type="ARBA" id="ARBA00022679"/>
    </source>
</evidence>
<dbReference type="SUPFAM" id="SSF52833">
    <property type="entry name" value="Thioredoxin-like"/>
    <property type="match status" value="1"/>
</dbReference>
<dbReference type="InterPro" id="IPR036249">
    <property type="entry name" value="Thioredoxin-like_sf"/>
</dbReference>
<gene>
    <name evidence="9" type="ORF">PMEA_00024157</name>
</gene>
<evidence type="ECO:0000256" key="5">
    <source>
        <dbReference type="ARBA" id="ARBA00047960"/>
    </source>
</evidence>
<evidence type="ECO:0000256" key="1">
    <source>
        <dbReference type="ARBA" id="ARBA00003701"/>
    </source>
</evidence>
<keyword evidence="10" id="KW-1185">Reference proteome</keyword>
<evidence type="ECO:0000259" key="7">
    <source>
        <dbReference type="PROSITE" id="PS50404"/>
    </source>
</evidence>
<dbReference type="InterPro" id="IPR040079">
    <property type="entry name" value="Glutathione_S-Trfase"/>
</dbReference>
<dbReference type="Pfam" id="PF02798">
    <property type="entry name" value="GST_N"/>
    <property type="match status" value="1"/>
</dbReference>
<dbReference type="InterPro" id="IPR004046">
    <property type="entry name" value="GST_C"/>
</dbReference>
<feature type="transmembrane region" description="Helical" evidence="6">
    <location>
        <begin position="55"/>
        <end position="82"/>
    </location>
</feature>
<dbReference type="Proteomes" id="UP001159428">
    <property type="component" value="Unassembled WGS sequence"/>
</dbReference>
<feature type="domain" description="GST N-terminal" evidence="7">
    <location>
        <begin position="3"/>
        <end position="113"/>
    </location>
</feature>
<evidence type="ECO:0000256" key="2">
    <source>
        <dbReference type="ARBA" id="ARBA00005861"/>
    </source>
</evidence>
<keyword evidence="6" id="KW-1133">Transmembrane helix</keyword>
<keyword evidence="6" id="KW-0472">Membrane</keyword>
<comment type="caution">
    <text evidence="9">The sequence shown here is derived from an EMBL/GenBank/DDBJ whole genome shotgun (WGS) entry which is preliminary data.</text>
</comment>
<dbReference type="InterPro" id="IPR050213">
    <property type="entry name" value="GST_superfamily"/>
</dbReference>
<dbReference type="EC" id="2.5.1.18" evidence="3"/>
<feature type="transmembrane region" description="Helical" evidence="6">
    <location>
        <begin position="14"/>
        <end position="34"/>
    </location>
</feature>
<evidence type="ECO:0000256" key="3">
    <source>
        <dbReference type="ARBA" id="ARBA00012452"/>
    </source>
</evidence>
<feature type="domain" description="GST C-terminal" evidence="8">
    <location>
        <begin position="115"/>
        <end position="207"/>
    </location>
</feature>
<proteinExistence type="inferred from homology"/>
<dbReference type="EMBL" id="CALNXJ010000045">
    <property type="protein sequence ID" value="CAH3148856.1"/>
    <property type="molecule type" value="Genomic_DNA"/>
</dbReference>
<dbReference type="PROSITE" id="PS50404">
    <property type="entry name" value="GST_NTER"/>
    <property type="match status" value="1"/>
</dbReference>
<dbReference type="PROSITE" id="PS50405">
    <property type="entry name" value="GST_CTER"/>
    <property type="match status" value="1"/>
</dbReference>
<dbReference type="InterPro" id="IPR004045">
    <property type="entry name" value="Glutathione_S-Trfase_N"/>
</dbReference>
<evidence type="ECO:0000313" key="10">
    <source>
        <dbReference type="Proteomes" id="UP001159428"/>
    </source>
</evidence>
<dbReference type="FunFam" id="1.20.1050.10:FF:000003">
    <property type="entry name" value="Glutathione S-transferase 2"/>
    <property type="match status" value="1"/>
</dbReference>
<dbReference type="InterPro" id="IPR010987">
    <property type="entry name" value="Glutathione-S-Trfase_C-like"/>
</dbReference>
<keyword evidence="6" id="KW-0812">Transmembrane</keyword>
<dbReference type="SFLD" id="SFLDS00019">
    <property type="entry name" value="Glutathione_Transferase_(cytos"/>
    <property type="match status" value="1"/>
</dbReference>
<evidence type="ECO:0000259" key="8">
    <source>
        <dbReference type="PROSITE" id="PS50405"/>
    </source>
</evidence>
<evidence type="ECO:0000313" key="9">
    <source>
        <dbReference type="EMBL" id="CAH3148856.1"/>
    </source>
</evidence>
<dbReference type="GO" id="GO:0004364">
    <property type="term" value="F:glutathione transferase activity"/>
    <property type="evidence" value="ECO:0007669"/>
    <property type="project" value="UniProtKB-EC"/>
</dbReference>
<comment type="function">
    <text evidence="1">Conjugation of reduced glutathione to a wide number of exogenous and endogenous hydrophobic electrophiles.</text>
</comment>
<sequence length="246" mass="28862">MFKGTYLYDMDKSWIYFSLALATDLLSMGFSFRCSTKDFPINWVMSQVYEKQLDLLSALLWVLKFLSIKYSCVLTGFVFPFLQQLPYYIDGDMKISQSNAILRHIARKHDLCGTSEEEKVMVDVAENQLMDFRKKFTALCYNQNFETLKENYLNDVKPMIKQFAEFLGEKKFVTGDKITFVDFILYEIMDEHQIFDGTLLEPHKNLKVKVICFLFDAYFNLRQGRISSKRHACIPQRSLGASLRRL</sequence>
<dbReference type="InterPro" id="IPR036282">
    <property type="entry name" value="Glutathione-S-Trfase_C_sf"/>
</dbReference>
<protein>
    <recommendedName>
        <fullName evidence="3">glutathione transferase</fullName>
        <ecNumber evidence="3">2.5.1.18</ecNumber>
    </recommendedName>
</protein>
<accession>A0AAU9XIM6</accession>
<dbReference type="AlphaFoldDB" id="A0AAU9XIM6"/>
<name>A0AAU9XIM6_9CNID</name>
<dbReference type="PANTHER" id="PTHR11571:SF222">
    <property type="entry name" value="GLUTATHIONE TRANSFERASE"/>
    <property type="match status" value="1"/>
</dbReference>
<organism evidence="9 10">
    <name type="scientific">Pocillopora meandrina</name>
    <dbReference type="NCBI Taxonomy" id="46732"/>
    <lineage>
        <taxon>Eukaryota</taxon>
        <taxon>Metazoa</taxon>
        <taxon>Cnidaria</taxon>
        <taxon>Anthozoa</taxon>
        <taxon>Hexacorallia</taxon>
        <taxon>Scleractinia</taxon>
        <taxon>Astrocoeniina</taxon>
        <taxon>Pocilloporidae</taxon>
        <taxon>Pocillopora</taxon>
    </lineage>
</organism>
<reference evidence="9 10" key="1">
    <citation type="submission" date="2022-05" db="EMBL/GenBank/DDBJ databases">
        <authorList>
            <consortium name="Genoscope - CEA"/>
            <person name="William W."/>
        </authorList>
    </citation>
    <scope>NUCLEOTIDE SEQUENCE [LARGE SCALE GENOMIC DNA]</scope>
</reference>
<comment type="similarity">
    <text evidence="2">Belongs to the GST superfamily. Mu family.</text>
</comment>
<dbReference type="SUPFAM" id="SSF47616">
    <property type="entry name" value="GST C-terminal domain-like"/>
    <property type="match status" value="1"/>
</dbReference>
<comment type="catalytic activity">
    <reaction evidence="5">
        <text>RX + glutathione = an S-substituted glutathione + a halide anion + H(+)</text>
        <dbReference type="Rhea" id="RHEA:16437"/>
        <dbReference type="ChEBI" id="CHEBI:15378"/>
        <dbReference type="ChEBI" id="CHEBI:16042"/>
        <dbReference type="ChEBI" id="CHEBI:17792"/>
        <dbReference type="ChEBI" id="CHEBI:57925"/>
        <dbReference type="ChEBI" id="CHEBI:90779"/>
        <dbReference type="EC" id="2.5.1.18"/>
    </reaction>
</comment>
<dbReference type="Gene3D" id="1.20.1050.130">
    <property type="match status" value="1"/>
</dbReference>
<dbReference type="GO" id="GO:0006749">
    <property type="term" value="P:glutathione metabolic process"/>
    <property type="evidence" value="ECO:0007669"/>
    <property type="project" value="TreeGrafter"/>
</dbReference>